<evidence type="ECO:0000313" key="2">
    <source>
        <dbReference type="Proteomes" id="UP001168098"/>
    </source>
</evidence>
<keyword evidence="2" id="KW-1185">Reference proteome</keyword>
<accession>A0AA38ZVH8</accession>
<name>A0AA38ZVH8_VITRO</name>
<gene>
    <name evidence="1" type="ORF">PVL29_008359</name>
</gene>
<dbReference type="AlphaFoldDB" id="A0AA38ZVH8"/>
<sequence>MAAMDIKRDDNPNNSFLGKSLPKSFSWCLDVRMARNMTTAVTEKHRAMRDAMEKTLKAGWFSRVGTPSPSLTPPGTVADVANATVAMRAATTEHELEVSLSHSPPFSTRSAWLFVNISLAVLLLLL</sequence>
<dbReference type="EMBL" id="JARBHA010000007">
    <property type="protein sequence ID" value="KAJ9696066.1"/>
    <property type="molecule type" value="Genomic_DNA"/>
</dbReference>
<reference evidence="1 2" key="1">
    <citation type="journal article" date="2023" name="BMC Biotechnol.">
        <title>Vitis rotundifolia cv Carlos genome sequencing.</title>
        <authorList>
            <person name="Huff M."/>
            <person name="Hulse-Kemp A."/>
            <person name="Scheffler B."/>
            <person name="Youngblood R."/>
            <person name="Simpson S."/>
            <person name="Babiker E."/>
            <person name="Staton M."/>
        </authorList>
    </citation>
    <scope>NUCLEOTIDE SEQUENCE [LARGE SCALE GENOMIC DNA]</scope>
    <source>
        <tissue evidence="1">Leaf</tissue>
    </source>
</reference>
<comment type="caution">
    <text evidence="1">The sequence shown here is derived from an EMBL/GenBank/DDBJ whole genome shotgun (WGS) entry which is preliminary data.</text>
</comment>
<dbReference type="Proteomes" id="UP001168098">
    <property type="component" value="Unassembled WGS sequence"/>
</dbReference>
<proteinExistence type="predicted"/>
<evidence type="ECO:0000313" key="1">
    <source>
        <dbReference type="EMBL" id="KAJ9696066.1"/>
    </source>
</evidence>
<organism evidence="1 2">
    <name type="scientific">Vitis rotundifolia</name>
    <name type="common">Muscadine grape</name>
    <dbReference type="NCBI Taxonomy" id="103349"/>
    <lineage>
        <taxon>Eukaryota</taxon>
        <taxon>Viridiplantae</taxon>
        <taxon>Streptophyta</taxon>
        <taxon>Embryophyta</taxon>
        <taxon>Tracheophyta</taxon>
        <taxon>Spermatophyta</taxon>
        <taxon>Magnoliopsida</taxon>
        <taxon>eudicotyledons</taxon>
        <taxon>Gunneridae</taxon>
        <taxon>Pentapetalae</taxon>
        <taxon>rosids</taxon>
        <taxon>Vitales</taxon>
        <taxon>Vitaceae</taxon>
        <taxon>Viteae</taxon>
        <taxon>Vitis</taxon>
    </lineage>
</organism>
<protein>
    <submittedName>
        <fullName evidence="1">Uncharacterized protein</fullName>
    </submittedName>
</protein>